<evidence type="ECO:0000313" key="1">
    <source>
        <dbReference type="EMBL" id="EED36186.1"/>
    </source>
</evidence>
<dbReference type="EMBL" id="DS999411">
    <property type="protein sequence ID" value="EED36186.1"/>
    <property type="molecule type" value="Genomic_DNA"/>
</dbReference>
<dbReference type="AlphaFoldDB" id="B8KV81"/>
<protein>
    <submittedName>
        <fullName evidence="1">Uncharacterized protein</fullName>
    </submittedName>
</protein>
<organism evidence="1 2">
    <name type="scientific">Luminiphilus syltensis NOR5-1B</name>
    <dbReference type="NCBI Taxonomy" id="565045"/>
    <lineage>
        <taxon>Bacteria</taxon>
        <taxon>Pseudomonadati</taxon>
        <taxon>Pseudomonadota</taxon>
        <taxon>Gammaproteobacteria</taxon>
        <taxon>Cellvibrionales</taxon>
        <taxon>Halieaceae</taxon>
        <taxon>Luminiphilus</taxon>
    </lineage>
</organism>
<keyword evidence="2" id="KW-1185">Reference proteome</keyword>
<sequence>MSKRILGDTLTSCSIAVLNLEVGLIGSTDSLQRPDDFLISKRLLTEKVRF</sequence>
<dbReference type="HOGENOM" id="CLU_3119474_0_0_6"/>
<gene>
    <name evidence="1" type="ORF">NOR51B_2134</name>
</gene>
<reference evidence="2" key="1">
    <citation type="journal article" date="2013" name="BMC Microbiol.">
        <title>Taxonomy and evolution of bacteriochlorophyll a-containing members of the OM60/NOR5 clade of marine gammaproteobacteria: description of Luminiphilus syltensis gen. nov., sp. nov., reclassification of Haliea rubra as Pseudohaliea rubra gen. nov., comb. nov., and emendation of Chromatocurvus halotolerans.</title>
        <authorList>
            <person name="Spring S."/>
            <person name="Riedel T."/>
            <person name="Sproer C."/>
            <person name="Yan S."/>
            <person name="Harder J."/>
            <person name="Fuchs B.M."/>
        </authorList>
    </citation>
    <scope>NUCLEOTIDE SEQUENCE [LARGE SCALE GENOMIC DNA]</scope>
    <source>
        <strain evidence="2">NOR51-B</strain>
    </source>
</reference>
<evidence type="ECO:0000313" key="2">
    <source>
        <dbReference type="Proteomes" id="UP000004699"/>
    </source>
</evidence>
<proteinExistence type="predicted"/>
<accession>B8KV81</accession>
<name>B8KV81_9GAMM</name>
<dbReference type="Proteomes" id="UP000004699">
    <property type="component" value="Unassembled WGS sequence"/>
</dbReference>